<evidence type="ECO:0000313" key="3">
    <source>
        <dbReference type="Proteomes" id="UP000316562"/>
    </source>
</evidence>
<dbReference type="InterPro" id="IPR007842">
    <property type="entry name" value="HEPN_dom"/>
</dbReference>
<feature type="domain" description="HEPN" evidence="1">
    <location>
        <begin position="82"/>
        <end position="161"/>
    </location>
</feature>
<sequence>MEINNTNNDSPVIKEQPEIFKSILEESKGIDAYNEINKLINLDNIGSIIDDISINYSDETKEYNKGIQKRLNNNLLINNINDCLKDAKIDLRAYNALFKDANYSRAIFNLQQAAEKTIKALCFIMFDKFEPLKIGHSPLTIFNFYFKKEKLFSEMLNIIIKKADAQLKTDMLDVLSKIYDKNYQKDFNINIIKIFLIKDDYNMAGLIIKLLQNIKQKFLNNDHNLNNIFFSSELMIFNLIVSPHENCSRYSGQKIKPENYTFESKIVGYSSGIALELGNIINYIDKLVNIDSNSTP</sequence>
<dbReference type="Pfam" id="PF05168">
    <property type="entry name" value="HEPN"/>
    <property type="match status" value="1"/>
</dbReference>
<comment type="caution">
    <text evidence="2">The sequence shown here is derived from an EMBL/GenBank/DDBJ whole genome shotgun (WGS) entry which is preliminary data.</text>
</comment>
<accession>A0A519BHE9</accession>
<dbReference type="Proteomes" id="UP000316562">
    <property type="component" value="Unassembled WGS sequence"/>
</dbReference>
<dbReference type="AlphaFoldDB" id="A0A519BHE9"/>
<protein>
    <submittedName>
        <fullName evidence="2">HEPN domain-containing protein</fullName>
    </submittedName>
</protein>
<dbReference type="SUPFAM" id="SSF81593">
    <property type="entry name" value="Nucleotidyltransferase substrate binding subunit/domain"/>
    <property type="match status" value="1"/>
</dbReference>
<reference evidence="2 3" key="1">
    <citation type="journal article" date="2019" name="ISME J.">
        <title>Insights into ecological role of a new deltaproteobacterial order Candidatus Acidulodesulfobacterales by metagenomics and metatranscriptomics.</title>
        <authorList>
            <person name="Tan S."/>
            <person name="Liu J."/>
            <person name="Fang Y."/>
            <person name="Hedlund B.P."/>
            <person name="Lian Z.H."/>
            <person name="Huang L.Y."/>
            <person name="Li J.T."/>
            <person name="Huang L.N."/>
            <person name="Li W.J."/>
            <person name="Jiang H.C."/>
            <person name="Dong H.L."/>
            <person name="Shu W.S."/>
        </authorList>
    </citation>
    <scope>NUCLEOTIDE SEQUENCE [LARGE SCALE GENOMIC DNA]</scope>
    <source>
        <strain evidence="2">AP2</strain>
    </source>
</reference>
<organism evidence="2 3">
    <name type="scientific">Acididesulfobacter guangdongensis</name>
    <dbReference type="NCBI Taxonomy" id="2597225"/>
    <lineage>
        <taxon>Bacteria</taxon>
        <taxon>Deltaproteobacteria</taxon>
        <taxon>Candidatus Acidulodesulfobacterales</taxon>
        <taxon>Candidatus Acididesulfobacter</taxon>
    </lineage>
</organism>
<dbReference type="EMBL" id="SGBC01000001">
    <property type="protein sequence ID" value="RZD16696.1"/>
    <property type="molecule type" value="Genomic_DNA"/>
</dbReference>
<name>A0A519BHE9_ACIG2</name>
<gene>
    <name evidence="2" type="ORF">EVJ46_00190</name>
</gene>
<evidence type="ECO:0000313" key="2">
    <source>
        <dbReference type="EMBL" id="RZD16696.1"/>
    </source>
</evidence>
<proteinExistence type="predicted"/>
<evidence type="ECO:0000259" key="1">
    <source>
        <dbReference type="Pfam" id="PF05168"/>
    </source>
</evidence>
<dbReference type="Gene3D" id="1.20.120.330">
    <property type="entry name" value="Nucleotidyltransferases domain 2"/>
    <property type="match status" value="1"/>
</dbReference>